<feature type="domain" description="ChsH2 C-terminal OB-fold" evidence="1">
    <location>
        <begin position="72"/>
        <end position="137"/>
    </location>
</feature>
<comment type="caution">
    <text evidence="2">The sequence shown here is derived from an EMBL/GenBank/DDBJ whole genome shotgun (WGS) entry which is preliminary data.</text>
</comment>
<dbReference type="InterPro" id="IPR052513">
    <property type="entry name" value="Thioester_dehydratase-like"/>
</dbReference>
<dbReference type="Pfam" id="PF01796">
    <property type="entry name" value="OB_ChsH2_C"/>
    <property type="match status" value="1"/>
</dbReference>
<dbReference type="SUPFAM" id="SSF50249">
    <property type="entry name" value="Nucleic acid-binding proteins"/>
    <property type="match status" value="1"/>
</dbReference>
<evidence type="ECO:0000313" key="2">
    <source>
        <dbReference type="EMBL" id="GAA4057589.1"/>
    </source>
</evidence>
<reference evidence="3" key="1">
    <citation type="journal article" date="2019" name="Int. J. Syst. Evol. Microbiol.">
        <title>The Global Catalogue of Microorganisms (GCM) 10K type strain sequencing project: providing services to taxonomists for standard genome sequencing and annotation.</title>
        <authorList>
            <consortium name="The Broad Institute Genomics Platform"/>
            <consortium name="The Broad Institute Genome Sequencing Center for Infectious Disease"/>
            <person name="Wu L."/>
            <person name="Ma J."/>
        </authorList>
    </citation>
    <scope>NUCLEOTIDE SEQUENCE [LARGE SCALE GENOMIC DNA]</scope>
    <source>
        <strain evidence="3">JCM 16702</strain>
    </source>
</reference>
<dbReference type="PANTHER" id="PTHR34075:SF5">
    <property type="entry name" value="BLR3430 PROTEIN"/>
    <property type="match status" value="1"/>
</dbReference>
<evidence type="ECO:0000259" key="1">
    <source>
        <dbReference type="Pfam" id="PF01796"/>
    </source>
</evidence>
<name>A0ABP7V1T7_9ACTN</name>
<organism evidence="2 3">
    <name type="scientific">Actinomadura miaoliensis</name>
    <dbReference type="NCBI Taxonomy" id="430685"/>
    <lineage>
        <taxon>Bacteria</taxon>
        <taxon>Bacillati</taxon>
        <taxon>Actinomycetota</taxon>
        <taxon>Actinomycetes</taxon>
        <taxon>Streptosporangiales</taxon>
        <taxon>Thermomonosporaceae</taxon>
        <taxon>Actinomadura</taxon>
    </lineage>
</organism>
<accession>A0ABP7V1T7</accession>
<dbReference type="PANTHER" id="PTHR34075">
    <property type="entry name" value="BLR3430 PROTEIN"/>
    <property type="match status" value="1"/>
</dbReference>
<keyword evidence="3" id="KW-1185">Reference proteome</keyword>
<sequence length="152" mass="16114">MPEKEGAHMSQPDASGAAGLSLTPVVRDEHSAPFFDAAAEGTLLLRYSPSSGEWSEPSAVVCSVTQTRDLEWRPAAGTGELVSWTVKPGRRGADGVPAPDRVIGLVELTEGPWLTLRLVDAEGPELRAGLPVRVEFVRPEGSEPLPVGRVHG</sequence>
<dbReference type="InterPro" id="IPR002878">
    <property type="entry name" value="ChsH2_C"/>
</dbReference>
<gene>
    <name evidence="2" type="ORF">GCM10022214_07010</name>
</gene>
<proteinExistence type="predicted"/>
<dbReference type="EMBL" id="BAAAZG010000001">
    <property type="protein sequence ID" value="GAA4057589.1"/>
    <property type="molecule type" value="Genomic_DNA"/>
</dbReference>
<dbReference type="Proteomes" id="UP001500683">
    <property type="component" value="Unassembled WGS sequence"/>
</dbReference>
<protein>
    <submittedName>
        <fullName evidence="2">OB-fold domain-containing protein</fullName>
    </submittedName>
</protein>
<dbReference type="InterPro" id="IPR012340">
    <property type="entry name" value="NA-bd_OB-fold"/>
</dbReference>
<evidence type="ECO:0000313" key="3">
    <source>
        <dbReference type="Proteomes" id="UP001500683"/>
    </source>
</evidence>